<dbReference type="EMBL" id="QFQP01000046">
    <property type="protein sequence ID" value="PZR05259.1"/>
    <property type="molecule type" value="Genomic_DNA"/>
</dbReference>
<dbReference type="AlphaFoldDB" id="A0A2W5SPY8"/>
<reference evidence="2 3" key="1">
    <citation type="submission" date="2017-08" db="EMBL/GenBank/DDBJ databases">
        <title>Infants hospitalized years apart are colonized by the same room-sourced microbial strains.</title>
        <authorList>
            <person name="Brooks B."/>
            <person name="Olm M.R."/>
            <person name="Firek B.A."/>
            <person name="Baker R."/>
            <person name="Thomas B.C."/>
            <person name="Morowitz M.J."/>
            <person name="Banfield J.F."/>
        </authorList>
    </citation>
    <scope>NUCLEOTIDE SEQUENCE [LARGE SCALE GENOMIC DNA]</scope>
    <source>
        <strain evidence="2">S2_003_000_R2_14</strain>
    </source>
</reference>
<sequence length="165" mass="18350">MMPAMRIVTAVVLLSFPAFALDLTLGEKVDTLRVRGPSGLNWSTKYVRDVSSAVDEKSRTRRNLHIDFGARFTTWDDVVNRMDELAKQLGATEAAREKWLTKFRGKPELGAQRWFPNFGIGGCETATITLRPIPGTKTWAVDLEFLIQSPEAPNPPASCRAATSR</sequence>
<gene>
    <name evidence="2" type="ORF">DI536_32550</name>
</gene>
<evidence type="ECO:0000256" key="1">
    <source>
        <dbReference type="SAM" id="SignalP"/>
    </source>
</evidence>
<organism evidence="2 3">
    <name type="scientific">Archangium gephyra</name>
    <dbReference type="NCBI Taxonomy" id="48"/>
    <lineage>
        <taxon>Bacteria</taxon>
        <taxon>Pseudomonadati</taxon>
        <taxon>Myxococcota</taxon>
        <taxon>Myxococcia</taxon>
        <taxon>Myxococcales</taxon>
        <taxon>Cystobacterineae</taxon>
        <taxon>Archangiaceae</taxon>
        <taxon>Archangium</taxon>
    </lineage>
</organism>
<keyword evidence="1" id="KW-0732">Signal</keyword>
<accession>A0A2W5SPY8</accession>
<feature type="chain" id="PRO_5016126655" evidence="1">
    <location>
        <begin position="21"/>
        <end position="165"/>
    </location>
</feature>
<name>A0A2W5SPY8_9BACT</name>
<dbReference type="Proteomes" id="UP000249061">
    <property type="component" value="Unassembled WGS sequence"/>
</dbReference>
<proteinExistence type="predicted"/>
<feature type="signal peptide" evidence="1">
    <location>
        <begin position="1"/>
        <end position="20"/>
    </location>
</feature>
<protein>
    <submittedName>
        <fullName evidence="2">Uncharacterized protein</fullName>
    </submittedName>
</protein>
<evidence type="ECO:0000313" key="2">
    <source>
        <dbReference type="EMBL" id="PZR05259.1"/>
    </source>
</evidence>
<evidence type="ECO:0000313" key="3">
    <source>
        <dbReference type="Proteomes" id="UP000249061"/>
    </source>
</evidence>
<comment type="caution">
    <text evidence="2">The sequence shown here is derived from an EMBL/GenBank/DDBJ whole genome shotgun (WGS) entry which is preliminary data.</text>
</comment>